<reference evidence="2 3" key="1">
    <citation type="submission" date="2023-07" db="EMBL/GenBank/DDBJ databases">
        <title>Sorghum-associated microbial communities from plants grown in Nebraska, USA.</title>
        <authorList>
            <person name="Schachtman D."/>
        </authorList>
    </citation>
    <scope>NUCLEOTIDE SEQUENCE [LARGE SCALE GENOMIC DNA]</scope>
    <source>
        <strain evidence="2 3">BE167</strain>
    </source>
</reference>
<feature type="domain" description="NodB homology" evidence="1">
    <location>
        <begin position="40"/>
        <end position="261"/>
    </location>
</feature>
<dbReference type="InterPro" id="IPR037950">
    <property type="entry name" value="PgdA-like"/>
</dbReference>
<dbReference type="InterPro" id="IPR011330">
    <property type="entry name" value="Glyco_hydro/deAcase_b/a-brl"/>
</dbReference>
<dbReference type="Gene3D" id="3.20.20.370">
    <property type="entry name" value="Glycoside hydrolase/deacetylase"/>
    <property type="match status" value="1"/>
</dbReference>
<name>A0ABU1UHX9_9MICC</name>
<organism evidence="2 3">
    <name type="scientific">Arthrobacter ginsengisoli</name>
    <dbReference type="NCBI Taxonomy" id="1356565"/>
    <lineage>
        <taxon>Bacteria</taxon>
        <taxon>Bacillati</taxon>
        <taxon>Actinomycetota</taxon>
        <taxon>Actinomycetes</taxon>
        <taxon>Micrococcales</taxon>
        <taxon>Micrococcaceae</taxon>
        <taxon>Arthrobacter</taxon>
    </lineage>
</organism>
<dbReference type="PANTHER" id="PTHR47561:SF1">
    <property type="entry name" value="POLYSACCHARIDE DEACETYLASE FAMILY PROTEIN (AFU_ORTHOLOGUE AFUA_6G05030)"/>
    <property type="match status" value="1"/>
</dbReference>
<dbReference type="InterPro" id="IPR002509">
    <property type="entry name" value="NODB_dom"/>
</dbReference>
<dbReference type="PROSITE" id="PS51677">
    <property type="entry name" value="NODB"/>
    <property type="match status" value="1"/>
</dbReference>
<keyword evidence="3" id="KW-1185">Reference proteome</keyword>
<dbReference type="EMBL" id="JAVDVQ010000030">
    <property type="protein sequence ID" value="MDR7084746.1"/>
    <property type="molecule type" value="Genomic_DNA"/>
</dbReference>
<evidence type="ECO:0000313" key="3">
    <source>
        <dbReference type="Proteomes" id="UP001252243"/>
    </source>
</evidence>
<dbReference type="SUPFAM" id="SSF88713">
    <property type="entry name" value="Glycoside hydrolase/deacetylase"/>
    <property type="match status" value="1"/>
</dbReference>
<accession>A0ABU1UHX9</accession>
<sequence>MTSDLDQSGWRQGAACVAALTFDVDAESPILAAGRRYADNAMAMTHQAFGPKVGVPRILQMLKDVQQPATFFIPGVTAERYPRMVEQVLESGHEIAHHSHTHRTAVSMTFDDERADFDRALSALGRFGISPKGHRAALWEPSWQTPLLVAEYGLKYDSSLMDADVPYLIETPAGTVAELPPHWSLDDWEQYAFLPEPKIGEVIQSPLVVADMWIHEIDAMRRHGALFMLTCHPFLTGRAGRLESLRTVIETALERGDVRFSTCEALAEAALGDAALIAGPLNPVTASAELYPDY</sequence>
<dbReference type="CDD" id="cd10938">
    <property type="entry name" value="CE4_HpPgdA_like"/>
    <property type="match status" value="1"/>
</dbReference>
<dbReference type="Proteomes" id="UP001252243">
    <property type="component" value="Unassembled WGS sequence"/>
</dbReference>
<protein>
    <submittedName>
        <fullName evidence="2">Peptidoglycan/xylan/chitin deacetylase (PgdA/CDA1 family)</fullName>
    </submittedName>
</protein>
<dbReference type="RefSeq" id="WP_310061622.1">
    <property type="nucleotide sequence ID" value="NZ_JAVDVQ010000030.1"/>
</dbReference>
<evidence type="ECO:0000313" key="2">
    <source>
        <dbReference type="EMBL" id="MDR7084746.1"/>
    </source>
</evidence>
<comment type="caution">
    <text evidence="2">The sequence shown here is derived from an EMBL/GenBank/DDBJ whole genome shotgun (WGS) entry which is preliminary data.</text>
</comment>
<gene>
    <name evidence="2" type="ORF">J2X01_004062</name>
</gene>
<dbReference type="PANTHER" id="PTHR47561">
    <property type="entry name" value="POLYSACCHARIDE DEACETYLASE FAMILY PROTEIN (AFU_ORTHOLOGUE AFUA_6G05030)"/>
    <property type="match status" value="1"/>
</dbReference>
<evidence type="ECO:0000259" key="1">
    <source>
        <dbReference type="PROSITE" id="PS51677"/>
    </source>
</evidence>
<proteinExistence type="predicted"/>
<dbReference type="Pfam" id="PF01522">
    <property type="entry name" value="Polysacc_deac_1"/>
    <property type="match status" value="1"/>
</dbReference>